<keyword evidence="5 7" id="KW-0238">DNA-binding</keyword>
<dbReference type="SUPFAM" id="SSF89447">
    <property type="entry name" value="AbrB/MazE/MraZ-like"/>
    <property type="match status" value="1"/>
</dbReference>
<protein>
    <recommendedName>
        <fullName evidence="1 7">Transcriptional regulator MraZ</fullName>
    </recommendedName>
</protein>
<dbReference type="GO" id="GO:0003700">
    <property type="term" value="F:DNA-binding transcription factor activity"/>
    <property type="evidence" value="ECO:0007669"/>
    <property type="project" value="UniProtKB-UniRule"/>
</dbReference>
<dbReference type="InterPro" id="IPR020603">
    <property type="entry name" value="MraZ_dom"/>
</dbReference>
<dbReference type="GO" id="GO:2000143">
    <property type="term" value="P:negative regulation of DNA-templated transcription initiation"/>
    <property type="evidence" value="ECO:0007669"/>
    <property type="project" value="TreeGrafter"/>
</dbReference>
<keyword evidence="2 7" id="KW-0963">Cytoplasm</keyword>
<dbReference type="HAMAP" id="MF_01008">
    <property type="entry name" value="MraZ"/>
    <property type="match status" value="1"/>
</dbReference>
<dbReference type="CDD" id="cd16321">
    <property type="entry name" value="MraZ_C"/>
    <property type="match status" value="1"/>
</dbReference>
<dbReference type="EMBL" id="MHFR01000060">
    <property type="protein sequence ID" value="OGW95612.1"/>
    <property type="molecule type" value="Genomic_DNA"/>
</dbReference>
<dbReference type="InterPro" id="IPR003444">
    <property type="entry name" value="MraZ"/>
</dbReference>
<keyword evidence="3" id="KW-0677">Repeat</keyword>
<comment type="caution">
    <text evidence="9">The sequence shown here is derived from an EMBL/GenBank/DDBJ whole genome shotgun (WGS) entry which is preliminary data.</text>
</comment>
<dbReference type="FunFam" id="3.40.1550.20:FF:000002">
    <property type="entry name" value="Transcriptional regulator MraZ"/>
    <property type="match status" value="1"/>
</dbReference>
<dbReference type="PANTHER" id="PTHR34701:SF1">
    <property type="entry name" value="TRANSCRIPTIONAL REGULATOR MRAZ"/>
    <property type="match status" value="1"/>
</dbReference>
<dbReference type="Gene3D" id="3.40.1550.20">
    <property type="entry name" value="Transcriptional regulator MraZ domain"/>
    <property type="match status" value="1"/>
</dbReference>
<dbReference type="InterPro" id="IPR035644">
    <property type="entry name" value="MraZ_C"/>
</dbReference>
<evidence type="ECO:0000259" key="8">
    <source>
        <dbReference type="PROSITE" id="PS51740"/>
    </source>
</evidence>
<gene>
    <name evidence="7" type="primary">mraZ</name>
    <name evidence="9" type="ORF">A3G33_11490</name>
</gene>
<dbReference type="GO" id="GO:0000976">
    <property type="term" value="F:transcription cis-regulatory region binding"/>
    <property type="evidence" value="ECO:0007669"/>
    <property type="project" value="TreeGrafter"/>
</dbReference>
<dbReference type="Proteomes" id="UP000178187">
    <property type="component" value="Unassembled WGS sequence"/>
</dbReference>
<evidence type="ECO:0000256" key="7">
    <source>
        <dbReference type="HAMAP-Rule" id="MF_01008"/>
    </source>
</evidence>
<evidence type="ECO:0000256" key="5">
    <source>
        <dbReference type="ARBA" id="ARBA00023125"/>
    </source>
</evidence>
<evidence type="ECO:0000313" key="10">
    <source>
        <dbReference type="Proteomes" id="UP000178187"/>
    </source>
</evidence>
<proteinExistence type="inferred from homology"/>
<evidence type="ECO:0000256" key="3">
    <source>
        <dbReference type="ARBA" id="ARBA00022737"/>
    </source>
</evidence>
<organism evidence="9 10">
    <name type="scientific">Candidatus Danuiimicrobium aquiferis</name>
    <dbReference type="NCBI Taxonomy" id="1801832"/>
    <lineage>
        <taxon>Bacteria</taxon>
        <taxon>Pseudomonadati</taxon>
        <taxon>Candidatus Omnitrophota</taxon>
        <taxon>Candidatus Danuiimicrobium</taxon>
    </lineage>
</organism>
<feature type="domain" description="SpoVT-AbrB" evidence="8">
    <location>
        <begin position="80"/>
        <end position="123"/>
    </location>
</feature>
<feature type="domain" description="SpoVT-AbrB" evidence="8">
    <location>
        <begin position="5"/>
        <end position="51"/>
    </location>
</feature>
<dbReference type="InterPro" id="IPR038619">
    <property type="entry name" value="MraZ_sf"/>
</dbReference>
<evidence type="ECO:0000256" key="6">
    <source>
        <dbReference type="ARBA" id="ARBA00023163"/>
    </source>
</evidence>
<evidence type="ECO:0000256" key="2">
    <source>
        <dbReference type="ARBA" id="ARBA00022490"/>
    </source>
</evidence>
<evidence type="ECO:0000256" key="4">
    <source>
        <dbReference type="ARBA" id="ARBA00023015"/>
    </source>
</evidence>
<dbReference type="InterPro" id="IPR037914">
    <property type="entry name" value="SpoVT-AbrB_sf"/>
</dbReference>
<keyword evidence="6 7" id="KW-0804">Transcription</keyword>
<dbReference type="PROSITE" id="PS51740">
    <property type="entry name" value="SPOVT_ABRB"/>
    <property type="match status" value="2"/>
</dbReference>
<dbReference type="GO" id="GO:0005737">
    <property type="term" value="C:cytoplasm"/>
    <property type="evidence" value="ECO:0007669"/>
    <property type="project" value="UniProtKB-UniRule"/>
</dbReference>
<keyword evidence="9" id="KW-0131">Cell cycle</keyword>
<comment type="similarity">
    <text evidence="7">Belongs to the MraZ family.</text>
</comment>
<comment type="subunit">
    <text evidence="7">Forms oligomers.</text>
</comment>
<accession>A0A1G1KS22</accession>
<evidence type="ECO:0000256" key="1">
    <source>
        <dbReference type="ARBA" id="ARBA00013860"/>
    </source>
</evidence>
<dbReference type="GO" id="GO:0051301">
    <property type="term" value="P:cell division"/>
    <property type="evidence" value="ECO:0007669"/>
    <property type="project" value="UniProtKB-KW"/>
</dbReference>
<dbReference type="AlphaFoldDB" id="A0A1G1KS22"/>
<comment type="subcellular location">
    <subcellularLocation>
        <location evidence="7">Cytoplasm</location>
        <location evidence="7">Nucleoid</location>
    </subcellularLocation>
</comment>
<name>A0A1G1KS22_9BACT</name>
<reference evidence="9 10" key="1">
    <citation type="journal article" date="2016" name="Nat. Commun.">
        <title>Thousands of microbial genomes shed light on interconnected biogeochemical processes in an aquifer system.</title>
        <authorList>
            <person name="Anantharaman K."/>
            <person name="Brown C.T."/>
            <person name="Hug L.A."/>
            <person name="Sharon I."/>
            <person name="Castelle C.J."/>
            <person name="Probst A.J."/>
            <person name="Thomas B.C."/>
            <person name="Singh A."/>
            <person name="Wilkins M.J."/>
            <person name="Karaoz U."/>
            <person name="Brodie E.L."/>
            <person name="Williams K.H."/>
            <person name="Hubbard S.S."/>
            <person name="Banfield J.F."/>
        </authorList>
    </citation>
    <scope>NUCLEOTIDE SEQUENCE [LARGE SCALE GENOMIC DNA]</scope>
</reference>
<dbReference type="NCBIfam" id="TIGR00242">
    <property type="entry name" value="division/cell wall cluster transcriptional repressor MraZ"/>
    <property type="match status" value="1"/>
</dbReference>
<dbReference type="PANTHER" id="PTHR34701">
    <property type="entry name" value="TRANSCRIPTIONAL REGULATOR MRAZ"/>
    <property type="match status" value="1"/>
</dbReference>
<keyword evidence="9" id="KW-0132">Cell division</keyword>
<dbReference type="CDD" id="cd16320">
    <property type="entry name" value="MraZ_N"/>
    <property type="match status" value="1"/>
</dbReference>
<keyword evidence="4 7" id="KW-0805">Transcription regulation</keyword>
<dbReference type="Pfam" id="PF02381">
    <property type="entry name" value="MraZ"/>
    <property type="match status" value="2"/>
</dbReference>
<dbReference type="InterPro" id="IPR035642">
    <property type="entry name" value="MraZ_N"/>
</dbReference>
<dbReference type="InterPro" id="IPR007159">
    <property type="entry name" value="SpoVT-AbrB_dom"/>
</dbReference>
<sequence length="150" mass="18189">MFYGEYQHSLDAKDRVIIPAKFREIFKEHYVEKFFITRGLDRCLFVFPESEWKLQERKFRDQPFTREESRKFNRLYFSGASEVICDKQGRILIPTYLKEYGEIKQDVVIIGVSDRIEIWSKEKWEQFFRGNLDSFEQLAEKLIEIPKQQS</sequence>
<evidence type="ECO:0000313" key="9">
    <source>
        <dbReference type="EMBL" id="OGW95612.1"/>
    </source>
</evidence>
<dbReference type="GO" id="GO:0009295">
    <property type="term" value="C:nucleoid"/>
    <property type="evidence" value="ECO:0007669"/>
    <property type="project" value="UniProtKB-SubCell"/>
</dbReference>